<organism evidence="1 2">
    <name type="scientific">Microcystis phage Mvi-JY20</name>
    <dbReference type="NCBI Taxonomy" id="3128146"/>
    <lineage>
        <taxon>Viruses</taxon>
        <taxon>Duplodnaviria</taxon>
        <taxon>Heunggongvirae</taxon>
        <taxon>Uroviricota</taxon>
        <taxon>Caudoviricetes</taxon>
    </lineage>
</organism>
<dbReference type="EMBL" id="PP438412">
    <property type="protein sequence ID" value="XAI95458.1"/>
    <property type="molecule type" value="Genomic_DNA"/>
</dbReference>
<protein>
    <submittedName>
        <fullName evidence="1">Uncharacterized protein</fullName>
    </submittedName>
</protein>
<dbReference type="Proteomes" id="UP001459105">
    <property type="component" value="Segment"/>
</dbReference>
<sequence length="108" mass="12688">MQEKIENTEHRYKYILKPINPKRNAYGRLAFGRWQYVNPSQQSEGYCKYIVIVATSWGEAMLYGRNGWNIYYPPGDLPPDIVREVFNRLTDVATEIEMRLREAEANNA</sequence>
<reference evidence="1" key="1">
    <citation type="submission" date="2024-03" db="EMBL/GenBank/DDBJ databases">
        <authorList>
            <person name="Lin W."/>
            <person name="Li D."/>
            <person name="Tong Y."/>
        </authorList>
    </citation>
    <scope>NUCLEOTIDE SEQUENCE</scope>
</reference>
<proteinExistence type="predicted"/>
<evidence type="ECO:0000313" key="2">
    <source>
        <dbReference type="Proteomes" id="UP001459105"/>
    </source>
</evidence>
<name>A0AAX4QGH5_9CAUD</name>
<evidence type="ECO:0000313" key="1">
    <source>
        <dbReference type="EMBL" id="XAI95458.1"/>
    </source>
</evidence>
<accession>A0AAX4QGH5</accession>